<organism evidence="1 2">
    <name type="scientific">Paenibacillus chitinolyticus</name>
    <dbReference type="NCBI Taxonomy" id="79263"/>
    <lineage>
        <taxon>Bacteria</taxon>
        <taxon>Bacillati</taxon>
        <taxon>Bacillota</taxon>
        <taxon>Bacilli</taxon>
        <taxon>Bacillales</taxon>
        <taxon>Paenibacillaceae</taxon>
        <taxon>Paenibacillus</taxon>
    </lineage>
</organism>
<dbReference type="KEGG" id="pchi:PC41400_20285"/>
<reference evidence="1 2" key="1">
    <citation type="submission" date="2018-01" db="EMBL/GenBank/DDBJ databases">
        <title>The whole genome sequencing and assembly of Paenibacillus chitinolyticus KCCM 41400 strain.</title>
        <authorList>
            <person name="Kim J.-Y."/>
            <person name="Park M.-K."/>
            <person name="Lee Y.-J."/>
            <person name="Yi H."/>
            <person name="Bahn Y.-S."/>
            <person name="Kim J.F."/>
            <person name="Lee D.-W."/>
        </authorList>
    </citation>
    <scope>NUCLEOTIDE SEQUENCE [LARGE SCALE GENOMIC DNA]</scope>
    <source>
        <strain evidence="1 2">KCCM 41400</strain>
    </source>
</reference>
<proteinExistence type="predicted"/>
<name>A0A410WZX2_9BACL</name>
<dbReference type="AlphaFoldDB" id="A0A410WZX2"/>
<dbReference type="EMBL" id="CP026520">
    <property type="protein sequence ID" value="QAV19867.1"/>
    <property type="molecule type" value="Genomic_DNA"/>
</dbReference>
<sequence length="76" mass="8621">MKRFESSTNRRQADIESRPAWQEILRAFRRKDVTANALVAALRAREYLKTGSARQSPVFSFFLTGGMQGIGCRKGK</sequence>
<accession>A0A410WZX2</accession>
<evidence type="ECO:0000313" key="2">
    <source>
        <dbReference type="Proteomes" id="UP000288943"/>
    </source>
</evidence>
<dbReference type="Proteomes" id="UP000288943">
    <property type="component" value="Chromosome"/>
</dbReference>
<gene>
    <name evidence="1" type="ORF">PC41400_20285</name>
</gene>
<evidence type="ECO:0000313" key="1">
    <source>
        <dbReference type="EMBL" id="QAV19867.1"/>
    </source>
</evidence>
<protein>
    <submittedName>
        <fullName evidence="1">Uncharacterized protein</fullName>
    </submittedName>
</protein>